<reference evidence="5 6" key="1">
    <citation type="journal article" date="2012" name="Science">
        <title>Ecological populations of bacteria act as socially cohesive units of antibiotic production and resistance.</title>
        <authorList>
            <person name="Cordero O.X."/>
            <person name="Wildschutte H."/>
            <person name="Kirkup B."/>
            <person name="Proehl S."/>
            <person name="Ngo L."/>
            <person name="Hussain F."/>
            <person name="Le Roux F."/>
            <person name="Mincer T."/>
            <person name="Polz M.F."/>
        </authorList>
    </citation>
    <scope>NUCLEOTIDE SEQUENCE [LARGE SCALE GENOMIC DNA]</scope>
    <source>
        <strain evidence="5 6">FF-238</strain>
    </source>
</reference>
<dbReference type="InterPro" id="IPR009288">
    <property type="entry name" value="AIG2-like_dom"/>
</dbReference>
<dbReference type="InterPro" id="IPR013024">
    <property type="entry name" value="GGCT-like"/>
</dbReference>
<feature type="domain" description="Gamma-glutamylcyclotransferase AIG2-like" evidence="4">
    <location>
        <begin position="5"/>
        <end position="112"/>
    </location>
</feature>
<name>A0A1E5CUW6_9VIBR</name>
<protein>
    <recommendedName>
        <fullName evidence="3">Gamma-glutamylcyclotransferase family protein</fullName>
    </recommendedName>
</protein>
<dbReference type="GO" id="GO:0061929">
    <property type="term" value="F:gamma-glutamylaminecyclotransferase activity"/>
    <property type="evidence" value="ECO:0007669"/>
    <property type="project" value="InterPro"/>
</dbReference>
<gene>
    <name evidence="5" type="ORF">A130_06835</name>
</gene>
<evidence type="ECO:0000313" key="5">
    <source>
        <dbReference type="EMBL" id="OEE73711.1"/>
    </source>
</evidence>
<dbReference type="AlphaFoldDB" id="A0A1E5CUW6"/>
<comment type="similarity">
    <text evidence="1 3">Belongs to the gamma-glutamylcyclotransferase family.</text>
</comment>
<feature type="active site" description="Proton acceptor" evidence="2">
    <location>
        <position position="73"/>
    </location>
</feature>
<dbReference type="RefSeq" id="WP_017051471.1">
    <property type="nucleotide sequence ID" value="NZ_AJYW02000222.1"/>
</dbReference>
<comment type="caution">
    <text evidence="5">The sequence shown here is derived from an EMBL/GenBank/DDBJ whole genome shotgun (WGS) entry which is preliminary data.</text>
</comment>
<sequence length="114" mass="13310">MTHLVFVYGTLRKNESNHFYLDDAEFVGNFTTPPNFALFDLGRYPAIIEGKQCIVGEVYAINDDILEQLDRLEDIPIEYRRESINTPFGLAWTYLYQDTRQLRKPIGSGDWCLR</sequence>
<organism evidence="5 6">
    <name type="scientific">Vibrio genomosp. F6 str. FF-238</name>
    <dbReference type="NCBI Taxonomy" id="1191298"/>
    <lineage>
        <taxon>Bacteria</taxon>
        <taxon>Pseudomonadati</taxon>
        <taxon>Pseudomonadota</taxon>
        <taxon>Gammaproteobacteria</taxon>
        <taxon>Vibrionales</taxon>
        <taxon>Vibrionaceae</taxon>
        <taxon>Vibrio</taxon>
    </lineage>
</organism>
<dbReference type="SUPFAM" id="SSF110857">
    <property type="entry name" value="Gamma-glutamyl cyclotransferase-like"/>
    <property type="match status" value="1"/>
</dbReference>
<dbReference type="PANTHER" id="PTHR12510">
    <property type="entry name" value="TROPONIN C-AKIN-1 PROTEIN"/>
    <property type="match status" value="1"/>
</dbReference>
<evidence type="ECO:0000256" key="2">
    <source>
        <dbReference type="PIRSR" id="PIRSR639126-1"/>
    </source>
</evidence>
<dbReference type="InterPro" id="IPR036568">
    <property type="entry name" value="GGCT-like_sf"/>
</dbReference>
<dbReference type="Proteomes" id="UP000094165">
    <property type="component" value="Unassembled WGS sequence"/>
</dbReference>
<keyword evidence="6" id="KW-1185">Reference proteome</keyword>
<evidence type="ECO:0000313" key="6">
    <source>
        <dbReference type="Proteomes" id="UP000094165"/>
    </source>
</evidence>
<evidence type="ECO:0000259" key="4">
    <source>
        <dbReference type="Pfam" id="PF06094"/>
    </source>
</evidence>
<dbReference type="PANTHER" id="PTHR12510:SF4">
    <property type="entry name" value="GAMMA-GLUTAMYLAMINECYCLOTRANSFERASE"/>
    <property type="match status" value="1"/>
</dbReference>
<accession>A0A1E5CUW6</accession>
<dbReference type="Gene3D" id="3.10.490.10">
    <property type="entry name" value="Gamma-glutamyl cyclotransferase-like"/>
    <property type="match status" value="1"/>
</dbReference>
<evidence type="ECO:0000256" key="1">
    <source>
        <dbReference type="ARBA" id="ARBA00008861"/>
    </source>
</evidence>
<evidence type="ECO:0000256" key="3">
    <source>
        <dbReference type="RuleBase" id="RU367036"/>
    </source>
</evidence>
<dbReference type="EMBL" id="AJYW02000222">
    <property type="protein sequence ID" value="OEE73711.1"/>
    <property type="molecule type" value="Genomic_DNA"/>
</dbReference>
<proteinExistence type="inferred from homology"/>
<dbReference type="Pfam" id="PF06094">
    <property type="entry name" value="GGACT"/>
    <property type="match status" value="1"/>
</dbReference>
<dbReference type="GO" id="GO:0016740">
    <property type="term" value="F:transferase activity"/>
    <property type="evidence" value="ECO:0007669"/>
    <property type="project" value="UniProtKB-KW"/>
</dbReference>
<dbReference type="CDD" id="cd06661">
    <property type="entry name" value="GGCT_like"/>
    <property type="match status" value="1"/>
</dbReference>
<dbReference type="GO" id="GO:0005829">
    <property type="term" value="C:cytosol"/>
    <property type="evidence" value="ECO:0007669"/>
    <property type="project" value="TreeGrafter"/>
</dbReference>
<dbReference type="InterPro" id="IPR039126">
    <property type="entry name" value="GGACT"/>
</dbReference>
<keyword evidence="5" id="KW-0808">Transferase</keyword>